<accession>D2ZV06</accession>
<organism evidence="2 3">
    <name type="scientific">Neisseria mucosa (strain ATCC 25996 / DSM 4631 / NCTC 10774 / M26)</name>
    <dbReference type="NCBI Taxonomy" id="546266"/>
    <lineage>
        <taxon>Bacteria</taxon>
        <taxon>Pseudomonadati</taxon>
        <taxon>Pseudomonadota</taxon>
        <taxon>Betaproteobacteria</taxon>
        <taxon>Neisseriales</taxon>
        <taxon>Neisseriaceae</taxon>
        <taxon>Neisseria</taxon>
    </lineage>
</organism>
<name>D2ZV06_NEIM2</name>
<evidence type="ECO:0000313" key="3">
    <source>
        <dbReference type="Proteomes" id="UP000003344"/>
    </source>
</evidence>
<reference evidence="2 3" key="1">
    <citation type="submission" date="2009-10" db="EMBL/GenBank/DDBJ databases">
        <authorList>
            <person name="Weinstock G."/>
            <person name="Sodergren E."/>
            <person name="Clifton S."/>
            <person name="Fulton L."/>
            <person name="Fulton B."/>
            <person name="Courtney L."/>
            <person name="Fronick C."/>
            <person name="Harrison M."/>
            <person name="Strong C."/>
            <person name="Farmer C."/>
            <person name="Delahaunty K."/>
            <person name="Markovic C."/>
            <person name="Hall O."/>
            <person name="Minx P."/>
            <person name="Tomlinson C."/>
            <person name="Mitreva M."/>
            <person name="Nelson J."/>
            <person name="Hou S."/>
            <person name="Wollam A."/>
            <person name="Pepin K.H."/>
            <person name="Johnson M."/>
            <person name="Bhonagiri V."/>
            <person name="Nash W.E."/>
            <person name="Warren W."/>
            <person name="Chinwalla A."/>
            <person name="Mardis E.R."/>
            <person name="Wilson R.K."/>
        </authorList>
    </citation>
    <scope>NUCLEOTIDE SEQUENCE [LARGE SCALE GENOMIC DNA]</scope>
    <source>
        <strain evidence="3">ATCC 25996 / DSM 4631 / NCTC 10774 / M26</strain>
    </source>
</reference>
<gene>
    <name evidence="2" type="ORF">NEIMUCOT_04447</name>
</gene>
<comment type="caution">
    <text evidence="2">The sequence shown here is derived from an EMBL/GenBank/DDBJ whole genome shotgun (WGS) entry which is preliminary data.</text>
</comment>
<dbReference type="AlphaFoldDB" id="D2ZV06"/>
<keyword evidence="1" id="KW-0175">Coiled coil</keyword>
<sequence length="62" mass="7597">MFNSRKARILALAEQQKQQIARENQEQKHRKRLKQQERETALYEEAYQNAQEVNMFVKCWTQ</sequence>
<dbReference type="STRING" id="546266.NEIMUCOT_04447"/>
<dbReference type="RefSeq" id="WP_003741926.1">
    <property type="nucleotide sequence ID" value="NZ_ACDX02000004.1"/>
</dbReference>
<protein>
    <submittedName>
        <fullName evidence="2">Uncharacterized protein</fullName>
    </submittedName>
</protein>
<evidence type="ECO:0000256" key="1">
    <source>
        <dbReference type="SAM" id="Coils"/>
    </source>
</evidence>
<dbReference type="Proteomes" id="UP000003344">
    <property type="component" value="Unassembled WGS sequence"/>
</dbReference>
<evidence type="ECO:0000313" key="2">
    <source>
        <dbReference type="EMBL" id="EFC89162.1"/>
    </source>
</evidence>
<dbReference type="EMBL" id="ACDX02000004">
    <property type="protein sequence ID" value="EFC89162.1"/>
    <property type="molecule type" value="Genomic_DNA"/>
</dbReference>
<feature type="coiled-coil region" evidence="1">
    <location>
        <begin position="6"/>
        <end position="53"/>
    </location>
</feature>
<proteinExistence type="predicted"/>